<dbReference type="InterPro" id="IPR011042">
    <property type="entry name" value="6-blade_b-propeller_TolB-like"/>
</dbReference>
<feature type="chain" id="PRO_5019495996" evidence="2">
    <location>
        <begin position="24"/>
        <end position="435"/>
    </location>
</feature>
<gene>
    <name evidence="3" type="ORF">DES40_2554</name>
</gene>
<dbReference type="EMBL" id="RBII01000002">
    <property type="protein sequence ID" value="RKQ69745.1"/>
    <property type="molecule type" value="Genomic_DNA"/>
</dbReference>
<feature type="region of interest" description="Disordered" evidence="1">
    <location>
        <begin position="348"/>
        <end position="372"/>
    </location>
</feature>
<feature type="signal peptide" evidence="2">
    <location>
        <begin position="1"/>
        <end position="23"/>
    </location>
</feature>
<dbReference type="AlphaFoldDB" id="A0A420WFK8"/>
<dbReference type="Gene3D" id="2.120.10.30">
    <property type="entry name" value="TolB, C-terminal domain"/>
    <property type="match status" value="1"/>
</dbReference>
<protein>
    <submittedName>
        <fullName evidence="3">Uncharacterized protein</fullName>
    </submittedName>
</protein>
<evidence type="ECO:0000313" key="3">
    <source>
        <dbReference type="EMBL" id="RKQ69745.1"/>
    </source>
</evidence>
<dbReference type="OrthoDB" id="9770043at2"/>
<reference evidence="3 4" key="1">
    <citation type="submission" date="2018-10" db="EMBL/GenBank/DDBJ databases">
        <title>Genomic Encyclopedia of Type Strains, Phase IV (KMG-IV): sequencing the most valuable type-strain genomes for metagenomic binning, comparative biology and taxonomic classification.</title>
        <authorList>
            <person name="Goeker M."/>
        </authorList>
    </citation>
    <scope>NUCLEOTIDE SEQUENCE [LARGE SCALE GENOMIC DNA]</scope>
    <source>
        <strain evidence="3 4">DSM 22008</strain>
    </source>
</reference>
<keyword evidence="4" id="KW-1185">Reference proteome</keyword>
<dbReference type="Proteomes" id="UP000282211">
    <property type="component" value="Unassembled WGS sequence"/>
</dbReference>
<evidence type="ECO:0000256" key="2">
    <source>
        <dbReference type="SAM" id="SignalP"/>
    </source>
</evidence>
<accession>A0A420WFK8</accession>
<dbReference type="SUPFAM" id="SSF63825">
    <property type="entry name" value="YWTD domain"/>
    <property type="match status" value="1"/>
</dbReference>
<keyword evidence="2" id="KW-0732">Signal</keyword>
<evidence type="ECO:0000313" key="4">
    <source>
        <dbReference type="Proteomes" id="UP000282211"/>
    </source>
</evidence>
<name>A0A420WFK8_9PROT</name>
<dbReference type="InParanoid" id="A0A420WFK8"/>
<evidence type="ECO:0000256" key="1">
    <source>
        <dbReference type="SAM" id="MobiDB-lite"/>
    </source>
</evidence>
<proteinExistence type="predicted"/>
<dbReference type="RefSeq" id="WP_121102720.1">
    <property type="nucleotide sequence ID" value="NZ_RBII01000002.1"/>
</dbReference>
<comment type="caution">
    <text evidence="3">The sequence shown here is derived from an EMBL/GenBank/DDBJ whole genome shotgun (WGS) entry which is preliminary data.</text>
</comment>
<organism evidence="3 4">
    <name type="scientific">Litorimonas taeanensis</name>
    <dbReference type="NCBI Taxonomy" id="568099"/>
    <lineage>
        <taxon>Bacteria</taxon>
        <taxon>Pseudomonadati</taxon>
        <taxon>Pseudomonadota</taxon>
        <taxon>Alphaproteobacteria</taxon>
        <taxon>Maricaulales</taxon>
        <taxon>Robiginitomaculaceae</taxon>
    </lineage>
</organism>
<feature type="region of interest" description="Disordered" evidence="1">
    <location>
        <begin position="406"/>
        <end position="435"/>
    </location>
</feature>
<sequence length="435" mass="46824">MRFVFILPLIVLGLGFSAEQPQAQMGGQPLPVIDLVEKAPLQTLPALRKGKRANNLMTAEGFETTLIASNLGNLSAITTDMKGNLFAADQQSGRIWHLPDRAQDGRVDQKRALAHRFDNPTGLALHSDILFVADRNAIWRVKGDHPPTILAGLRAANSTAMAHPLSLSSDGLTLFLGLQTNEGEVKLLSIDTETGTAELVETQKSDQPILALVDIGAQYPWVLQKDKFGPTIKNSHQFRDDLSFAGISPVPDIYFKRGQKPAPANHPIDENSLLVSRRAPDGFDVLIIPTKFGQPQSLAYPLLSGFFPANSRTAWGAPAALTIDSLGLLVTDAFNGDIYRVTRSAAPTAAPLDEPNPVPPLSDEPASTTPPSTLLSTIEGSQIGLASTLEGASSLDVGSTIIRDYKPLSLDDEKNGEDISIMDSEKSRTKDKRSN</sequence>